<dbReference type="InterPro" id="IPR017853">
    <property type="entry name" value="GH"/>
</dbReference>
<feature type="region of interest" description="Disordered" evidence="3">
    <location>
        <begin position="635"/>
        <end position="685"/>
    </location>
</feature>
<dbReference type="Gene3D" id="3.30.420.430">
    <property type="match status" value="1"/>
</dbReference>
<feature type="transmembrane region" description="Helical" evidence="4">
    <location>
        <begin position="686"/>
        <end position="704"/>
    </location>
</feature>
<keyword evidence="4" id="KW-0812">Transmembrane</keyword>
<keyword evidence="2" id="KW-0326">Glycosidase</keyword>
<feature type="domain" description="Glycoside hydrolase family 5" evidence="6">
    <location>
        <begin position="99"/>
        <end position="420"/>
    </location>
</feature>
<dbReference type="InterPro" id="IPR001547">
    <property type="entry name" value="Glyco_hydro_5"/>
</dbReference>
<name>A0A1H5HKT9_9ACTN</name>
<proteinExistence type="predicted"/>
<dbReference type="GO" id="GO:0004553">
    <property type="term" value="F:hydrolase activity, hydrolyzing O-glycosyl compounds"/>
    <property type="evidence" value="ECO:0007669"/>
    <property type="project" value="InterPro"/>
</dbReference>
<dbReference type="Proteomes" id="UP000181980">
    <property type="component" value="Unassembled WGS sequence"/>
</dbReference>
<keyword evidence="4" id="KW-1133">Transmembrane helix</keyword>
<keyword evidence="8" id="KW-1185">Reference proteome</keyword>
<reference evidence="8" key="1">
    <citation type="submission" date="2016-10" db="EMBL/GenBank/DDBJ databases">
        <authorList>
            <person name="Varghese N."/>
            <person name="Submissions S."/>
        </authorList>
    </citation>
    <scope>NUCLEOTIDE SEQUENCE [LARGE SCALE GENOMIC DNA]</scope>
    <source>
        <strain evidence="8">DSM 45237</strain>
    </source>
</reference>
<feature type="compositionally biased region" description="Acidic residues" evidence="3">
    <location>
        <begin position="638"/>
        <end position="647"/>
    </location>
</feature>
<keyword evidence="1" id="KW-0378">Hydrolase</keyword>
<feature type="compositionally biased region" description="Gly residues" evidence="3">
    <location>
        <begin position="648"/>
        <end position="673"/>
    </location>
</feature>
<evidence type="ECO:0000256" key="3">
    <source>
        <dbReference type="SAM" id="MobiDB-lite"/>
    </source>
</evidence>
<dbReference type="Gene3D" id="3.20.20.80">
    <property type="entry name" value="Glycosidases"/>
    <property type="match status" value="1"/>
</dbReference>
<dbReference type="Gene3D" id="2.60.40.10">
    <property type="entry name" value="Immunoglobulins"/>
    <property type="match status" value="1"/>
</dbReference>
<evidence type="ECO:0000256" key="1">
    <source>
        <dbReference type="ARBA" id="ARBA00022801"/>
    </source>
</evidence>
<dbReference type="SUPFAM" id="SSF51445">
    <property type="entry name" value="(Trans)glycosidases"/>
    <property type="match status" value="1"/>
</dbReference>
<evidence type="ECO:0000313" key="8">
    <source>
        <dbReference type="Proteomes" id="UP000181980"/>
    </source>
</evidence>
<dbReference type="Pfam" id="PF00150">
    <property type="entry name" value="Cellulase"/>
    <property type="match status" value="1"/>
</dbReference>
<dbReference type="AlphaFoldDB" id="A0A1H5HKT9"/>
<protein>
    <submittedName>
        <fullName evidence="7">Ig-like domain (Group 3)</fullName>
    </submittedName>
</protein>
<evidence type="ECO:0000313" key="7">
    <source>
        <dbReference type="EMBL" id="SEE28405.1"/>
    </source>
</evidence>
<sequence length="713" mass="74454">MIRKSLRSRSALGGAAALTLVTSLLGGLVASAAETREDPAEPLPRIAAGEHRQLVDTETGRPFIPRGYNYVRLAPQPWNPEEPYHSTFEPGQYDGERAGAALAEQSAAGYNTVRVFVDPGHGQDNLNGTPHGLGHGDDDTSTGNAEYLDNLADFVRRAAANGMYVLPSLDAFPQNAHYFDIVAQSAPPENVSGRNTNYMYEGFVAAKEAYLANFTTEMTDRLGPLMSTFLALQLDNEATFAADEAPFAQASGTFTAPDGTTYDMSVPEQRQAAADDTIVAYADAATAAAKEVDPDLMVTMGAFTNRAVGKPGYDGFATHCAGDACEGDFRYPARVSTLTRESALDFFDIHTYPTPQYTLEESLNSVEWPQVEGVVINGEFGAQRDRYGDDIGRAAEAMRAHQVESCAFELTGWLFWTWDTDEDDVQRLFFRGNEDGGVIDRQLSPVNRPDPCLHEAPVVAPLAVESPEDGQTGDVEFAGTGQPGGTVTLTVDDEALGSATVADDGRWSLAPDADLPVGVRFDALLTQVVRLDYQDVVVADLGVPAPGVTIDEPSRDAGQVFAGGSYPSAELEVTLTADAGRAAIEGSLDRDDDGDWTFTPADELAAGDYTLTATASAGDGGDPELLGSDASVTVTVESSDDGGDGGDGDASGGSGESGGESGGGSDGGAAGDGSGEDLPDTGGPGAGVLLGAVLLLAAGGVLVARTRGRTATR</sequence>
<dbReference type="GO" id="GO:0000272">
    <property type="term" value="P:polysaccharide catabolic process"/>
    <property type="evidence" value="ECO:0007669"/>
    <property type="project" value="InterPro"/>
</dbReference>
<feature type="chain" id="PRO_5010220157" evidence="5">
    <location>
        <begin position="33"/>
        <end position="713"/>
    </location>
</feature>
<evidence type="ECO:0000256" key="2">
    <source>
        <dbReference type="ARBA" id="ARBA00023295"/>
    </source>
</evidence>
<dbReference type="RefSeq" id="WP_069110337.1">
    <property type="nucleotide sequence ID" value="NZ_FNUC01000003.1"/>
</dbReference>
<accession>A0A1H5HKT9</accession>
<evidence type="ECO:0000256" key="4">
    <source>
        <dbReference type="SAM" id="Phobius"/>
    </source>
</evidence>
<keyword evidence="5" id="KW-0732">Signal</keyword>
<gene>
    <name evidence="7" type="ORF">SAMN04488561_0880</name>
</gene>
<organism evidence="7 8">
    <name type="scientific">Jiangella alba</name>
    <dbReference type="NCBI Taxonomy" id="561176"/>
    <lineage>
        <taxon>Bacteria</taxon>
        <taxon>Bacillati</taxon>
        <taxon>Actinomycetota</taxon>
        <taxon>Actinomycetes</taxon>
        <taxon>Jiangellales</taxon>
        <taxon>Jiangellaceae</taxon>
        <taxon>Jiangella</taxon>
    </lineage>
</organism>
<evidence type="ECO:0000256" key="5">
    <source>
        <dbReference type="SAM" id="SignalP"/>
    </source>
</evidence>
<dbReference type="OrthoDB" id="5168682at2"/>
<feature type="signal peptide" evidence="5">
    <location>
        <begin position="1"/>
        <end position="32"/>
    </location>
</feature>
<keyword evidence="4" id="KW-0472">Membrane</keyword>
<dbReference type="EMBL" id="FNUC01000003">
    <property type="protein sequence ID" value="SEE28405.1"/>
    <property type="molecule type" value="Genomic_DNA"/>
</dbReference>
<dbReference type="InterPro" id="IPR013783">
    <property type="entry name" value="Ig-like_fold"/>
</dbReference>
<evidence type="ECO:0000259" key="6">
    <source>
        <dbReference type="Pfam" id="PF00150"/>
    </source>
</evidence>